<dbReference type="AlphaFoldDB" id="A0AAV4INI7"/>
<feature type="compositionally biased region" description="Basic and acidic residues" evidence="1">
    <location>
        <begin position="166"/>
        <end position="192"/>
    </location>
</feature>
<organism evidence="2 3">
    <name type="scientific">Elysia marginata</name>
    <dbReference type="NCBI Taxonomy" id="1093978"/>
    <lineage>
        <taxon>Eukaryota</taxon>
        <taxon>Metazoa</taxon>
        <taxon>Spiralia</taxon>
        <taxon>Lophotrochozoa</taxon>
        <taxon>Mollusca</taxon>
        <taxon>Gastropoda</taxon>
        <taxon>Heterobranchia</taxon>
        <taxon>Euthyneura</taxon>
        <taxon>Panpulmonata</taxon>
        <taxon>Sacoglossa</taxon>
        <taxon>Placobranchoidea</taxon>
        <taxon>Plakobranchidae</taxon>
        <taxon>Elysia</taxon>
    </lineage>
</organism>
<evidence type="ECO:0000256" key="1">
    <source>
        <dbReference type="SAM" id="MobiDB-lite"/>
    </source>
</evidence>
<feature type="region of interest" description="Disordered" evidence="1">
    <location>
        <begin position="145"/>
        <end position="215"/>
    </location>
</feature>
<sequence length="215" mass="23152">MIAGLFKISLSPPALLVIVWYYYFEQSRSYLDVSGLFALTYESRGIHSAFGPKAPVFEAKLRSAGRRFILEKGYVHTFLRLTYTLKGVPVPTKGSKRCLNTLGPGPTVAVAGGAPLENGWGHGWGHAAAVRDARLIKPVWAGASHPVGDAAPPPSPPATNAVVPAEEERKEEGWRGEEDELRAEGKDARDQQSGDGGMDDDVFDMELMVSNGTAS</sequence>
<accession>A0AAV4INI7</accession>
<protein>
    <submittedName>
        <fullName evidence="2">Uncharacterized protein</fullName>
    </submittedName>
</protein>
<proteinExistence type="predicted"/>
<comment type="caution">
    <text evidence="2">The sequence shown here is derived from an EMBL/GenBank/DDBJ whole genome shotgun (WGS) entry which is preliminary data.</text>
</comment>
<evidence type="ECO:0000313" key="3">
    <source>
        <dbReference type="Proteomes" id="UP000762676"/>
    </source>
</evidence>
<keyword evidence="3" id="KW-1185">Reference proteome</keyword>
<reference evidence="2 3" key="1">
    <citation type="journal article" date="2021" name="Elife">
        <title>Chloroplast acquisition without the gene transfer in kleptoplastic sea slugs, Plakobranchus ocellatus.</title>
        <authorList>
            <person name="Maeda T."/>
            <person name="Takahashi S."/>
            <person name="Yoshida T."/>
            <person name="Shimamura S."/>
            <person name="Takaki Y."/>
            <person name="Nagai Y."/>
            <person name="Toyoda A."/>
            <person name="Suzuki Y."/>
            <person name="Arimoto A."/>
            <person name="Ishii H."/>
            <person name="Satoh N."/>
            <person name="Nishiyama T."/>
            <person name="Hasebe M."/>
            <person name="Maruyama T."/>
            <person name="Minagawa J."/>
            <person name="Obokata J."/>
            <person name="Shigenobu S."/>
        </authorList>
    </citation>
    <scope>NUCLEOTIDE SEQUENCE [LARGE SCALE GENOMIC DNA]</scope>
</reference>
<dbReference type="EMBL" id="BMAT01009661">
    <property type="protein sequence ID" value="GFS11274.1"/>
    <property type="molecule type" value="Genomic_DNA"/>
</dbReference>
<name>A0AAV4INI7_9GAST</name>
<dbReference type="Proteomes" id="UP000762676">
    <property type="component" value="Unassembled WGS sequence"/>
</dbReference>
<gene>
    <name evidence="2" type="ORF">ElyMa_004830800</name>
</gene>
<evidence type="ECO:0000313" key="2">
    <source>
        <dbReference type="EMBL" id="GFS11274.1"/>
    </source>
</evidence>